<feature type="region of interest" description="Disordered" evidence="5">
    <location>
        <begin position="64"/>
        <end position="123"/>
    </location>
</feature>
<dbReference type="InterPro" id="IPR034732">
    <property type="entry name" value="EPHD"/>
</dbReference>
<evidence type="ECO:0000313" key="9">
    <source>
        <dbReference type="EMBL" id="KAK6114794.1"/>
    </source>
</evidence>
<feature type="compositionally biased region" description="Polar residues" evidence="5">
    <location>
        <begin position="78"/>
        <end position="87"/>
    </location>
</feature>
<dbReference type="SUPFAM" id="SSF57903">
    <property type="entry name" value="FYVE/PHD zinc finger"/>
    <property type="match status" value="2"/>
</dbReference>
<feature type="domain" description="PHD-type" evidence="7">
    <location>
        <begin position="267"/>
        <end position="318"/>
    </location>
</feature>
<sequence>MTGGGRCQKRRKSMAGGRGTAEPTKIDSGNYTKALGFPKITKLPPTSRVELDLYTQARKALSLRSPFDSEDSEAPPASVSSANSLPSGVSHLLSRHSDSRKRHKKLHSGSEKKSSTTGRPRGTNIWVETEEYFRELTIEDIERLDSVSSNLQCEKDSLNLENSVELSSNGKPEFNEVTVQEENGPRSMDVDEDEVETTEFQIIEESNGEKRLNSENHLTSFSGVEWLLGSRSKIYLASERPSKKRKLLGRDAGLEKLLVARPVEALDSVCHYCSYGDMGDPVNLLVKCSSCGMVVHQRCYGVQEDADSSWLCSWCKLKDVVDLNTVTPCLLCPKQGGALKPVQKRGFVNDNKGSKVEFAHLFCCQWMPEVYLENTRTMEPIMNLDELKDTRRKLICYLCKVKRGACVRCSNGSCRTSFHPICAREARHRLEIWGKLGSDEVELRAFCSKHSEVQCDSGSQDTGDIPFTGDSVSHFSENQQLELTVNESHKSESGQRNGDKLVVHNEIADLDLSKPNDIVLDGEDLLDNRRDSESHLENGDALHSAAKYSANRNGNEDVNVLNFSMILKKLIDLGKVSAKDVASEIGVLPDSLDTILTDNHMVPELQCKLLRWLKKHAHIGNLQKTLTVRIRSLLAPEDLPDVADAAEGVGAVPVEESNVSDSVPVKSVPPRRRTKSSIRTVKDGKSCSSKDKNDDEKTDDDVDSYVLVAEDSNGPSREPDNMKKILIDSEQHQDDSANDFIKIEDELRVLAQFLSEDGQVGETRQSQQMTMSSLVLMNGEVNHASYIHPYIYSKLMQTKKDALEKTTTCRSAVLRDREASQLEASSSSGLCCSNDNMQQISGDRTSRCSGLNLDQLVKARNMGILKLSPADEVEGELLYNQQRLLCNAVARKYISDDLISKVVRSLPQEIDAAGKRKWDAVLVSQYIHDLREAKKQGRKERRHKEAQAVLAAATAAAAASSRTSSMRKDTLEETSQHEDFLKTNASDVRSGVYTQLNPRVKETISRLAVARSSFDTSSDSVLAADFSKDHPRTCDVCRRSETVLNPILVCSSCKVAVHLDCYRGVKSTTGPWHCELCEDLVSSRGSGALATNSWEKPYFVAECGLCGGTAGAFRKSVDGQWIHALCAEWVLESTYKRGQVNPIERMVSAFVTAVPPPPPLPLVVVVVDPLTGHGIFNKHTPLISSRIVSARELMLALYAVANMVFALRSAGFYMTVRTTGGKLQHKAYCEKHSTEQRAKADTQKHGIEEFKSLKQVRVELERLRLLCERIIKREKLKFSAATVIVFCKELHVSKLTSLLLPSIASAIMLFYFALCSVNWLFARIIFLLQIEILFCLLWLVTLFTNLKLVLNQLQRLLKATQIATNQAAQWCKEQTSVTVDSTVAGKRRSVKVPMSLDNDRKTDDSSTSQNLYTLKPTERVSFSGKQIPQRVSAASRNLSDDVETRSKYRKVSDTHTETFEKELIMTSDQATMKNQRLPKGFVYVPIRCLSKDKENVQDPCPRESVERNG</sequence>
<feature type="region of interest" description="Disordered" evidence="5">
    <location>
        <begin position="656"/>
        <end position="721"/>
    </location>
</feature>
<proteinExistence type="predicted"/>
<evidence type="ECO:0000259" key="7">
    <source>
        <dbReference type="PROSITE" id="PS50016"/>
    </source>
</evidence>
<feature type="transmembrane region" description="Helical" evidence="6">
    <location>
        <begin position="1327"/>
        <end position="1350"/>
    </location>
</feature>
<dbReference type="PROSITE" id="PS51805">
    <property type="entry name" value="EPHD"/>
    <property type="match status" value="1"/>
</dbReference>
<evidence type="ECO:0000259" key="8">
    <source>
        <dbReference type="PROSITE" id="PS51805"/>
    </source>
</evidence>
<feature type="domain" description="PHD-type" evidence="7">
    <location>
        <begin position="1031"/>
        <end position="1080"/>
    </location>
</feature>
<protein>
    <submittedName>
        <fullName evidence="9">Uncharacterized protein</fullName>
    </submittedName>
</protein>
<keyword evidence="6" id="KW-0812">Transmembrane</keyword>
<evidence type="ECO:0000256" key="2">
    <source>
        <dbReference type="ARBA" id="ARBA00022771"/>
    </source>
</evidence>
<evidence type="ECO:0000313" key="10">
    <source>
        <dbReference type="Proteomes" id="UP001318860"/>
    </source>
</evidence>
<dbReference type="PANTHER" id="PTHR13793">
    <property type="entry name" value="PHD FINGER PROTEINS"/>
    <property type="match status" value="1"/>
</dbReference>
<evidence type="ECO:0000256" key="5">
    <source>
        <dbReference type="SAM" id="MobiDB-lite"/>
    </source>
</evidence>
<dbReference type="InterPro" id="IPR013083">
    <property type="entry name" value="Znf_RING/FYVE/PHD"/>
</dbReference>
<keyword evidence="6" id="KW-0472">Membrane</keyword>
<dbReference type="InterPro" id="IPR050701">
    <property type="entry name" value="Histone_Mod_Regulator"/>
</dbReference>
<name>A0ABR0TXE8_REHGL</name>
<dbReference type="InterPro" id="IPR011011">
    <property type="entry name" value="Znf_FYVE_PHD"/>
</dbReference>
<dbReference type="PROSITE" id="PS01359">
    <property type="entry name" value="ZF_PHD_1"/>
    <property type="match status" value="2"/>
</dbReference>
<dbReference type="InterPro" id="IPR019787">
    <property type="entry name" value="Znf_PHD-finger"/>
</dbReference>
<dbReference type="PROSITE" id="PS50016">
    <property type="entry name" value="ZF_PHD_2"/>
    <property type="match status" value="2"/>
</dbReference>
<feature type="transmembrane region" description="Helical" evidence="6">
    <location>
        <begin position="1298"/>
        <end position="1321"/>
    </location>
</feature>
<evidence type="ECO:0000256" key="4">
    <source>
        <dbReference type="PROSITE-ProRule" id="PRU00146"/>
    </source>
</evidence>
<evidence type="ECO:0000256" key="1">
    <source>
        <dbReference type="ARBA" id="ARBA00022723"/>
    </source>
</evidence>
<keyword evidence="1" id="KW-0479">Metal-binding</keyword>
<reference evidence="9 10" key="1">
    <citation type="journal article" date="2021" name="Comput. Struct. Biotechnol. J.">
        <title>De novo genome assembly of the potent medicinal plant Rehmannia glutinosa using nanopore technology.</title>
        <authorList>
            <person name="Ma L."/>
            <person name="Dong C."/>
            <person name="Song C."/>
            <person name="Wang X."/>
            <person name="Zheng X."/>
            <person name="Niu Y."/>
            <person name="Chen S."/>
            <person name="Feng W."/>
        </authorList>
    </citation>
    <scope>NUCLEOTIDE SEQUENCE [LARGE SCALE GENOMIC DNA]</scope>
    <source>
        <strain evidence="9">DH-2019</strain>
    </source>
</reference>
<comment type="caution">
    <text evidence="9">The sequence shown here is derived from an EMBL/GenBank/DDBJ whole genome shotgun (WGS) entry which is preliminary data.</text>
</comment>
<keyword evidence="6" id="KW-1133">Transmembrane helix</keyword>
<dbReference type="InterPro" id="IPR001965">
    <property type="entry name" value="Znf_PHD"/>
</dbReference>
<dbReference type="Proteomes" id="UP001318860">
    <property type="component" value="Unassembled WGS sequence"/>
</dbReference>
<keyword evidence="10" id="KW-1185">Reference proteome</keyword>
<feature type="compositionally biased region" description="Basic residues" evidence="5">
    <location>
        <begin position="98"/>
        <end position="107"/>
    </location>
</feature>
<feature type="compositionally biased region" description="Basic and acidic residues" evidence="5">
    <location>
        <begin position="680"/>
        <end position="695"/>
    </location>
</feature>
<evidence type="ECO:0000256" key="3">
    <source>
        <dbReference type="ARBA" id="ARBA00022833"/>
    </source>
</evidence>
<organism evidence="9 10">
    <name type="scientific">Rehmannia glutinosa</name>
    <name type="common">Chinese foxglove</name>
    <dbReference type="NCBI Taxonomy" id="99300"/>
    <lineage>
        <taxon>Eukaryota</taxon>
        <taxon>Viridiplantae</taxon>
        <taxon>Streptophyta</taxon>
        <taxon>Embryophyta</taxon>
        <taxon>Tracheophyta</taxon>
        <taxon>Spermatophyta</taxon>
        <taxon>Magnoliopsida</taxon>
        <taxon>eudicotyledons</taxon>
        <taxon>Gunneridae</taxon>
        <taxon>Pentapetalae</taxon>
        <taxon>asterids</taxon>
        <taxon>lamiids</taxon>
        <taxon>Lamiales</taxon>
        <taxon>Orobanchaceae</taxon>
        <taxon>Rehmannieae</taxon>
        <taxon>Rehmannia</taxon>
    </lineage>
</organism>
<feature type="domain" description="PHD-type" evidence="8">
    <location>
        <begin position="326"/>
        <end position="451"/>
    </location>
</feature>
<gene>
    <name evidence="9" type="ORF">DH2020_007063</name>
</gene>
<dbReference type="PANTHER" id="PTHR13793:SF107">
    <property type="entry name" value="BROMODOMAIN-CONTAINING PROTEIN HOMOLOG"/>
    <property type="match status" value="1"/>
</dbReference>
<dbReference type="Pfam" id="PF13832">
    <property type="entry name" value="zf-HC5HC2H_2"/>
    <property type="match status" value="1"/>
</dbReference>
<dbReference type="SMART" id="SM00249">
    <property type="entry name" value="PHD"/>
    <property type="match status" value="3"/>
</dbReference>
<feature type="compositionally biased region" description="Low complexity" evidence="5">
    <location>
        <begin position="656"/>
        <end position="668"/>
    </location>
</feature>
<accession>A0ABR0TXE8</accession>
<feature type="transmembrane region" description="Helical" evidence="6">
    <location>
        <begin position="1193"/>
        <end position="1216"/>
    </location>
</feature>
<keyword evidence="2 4" id="KW-0863">Zinc-finger</keyword>
<dbReference type="EMBL" id="JABTTQ020003506">
    <property type="protein sequence ID" value="KAK6114794.1"/>
    <property type="molecule type" value="Genomic_DNA"/>
</dbReference>
<dbReference type="InterPro" id="IPR019786">
    <property type="entry name" value="Zinc_finger_PHD-type_CS"/>
</dbReference>
<feature type="region of interest" description="Disordered" evidence="5">
    <location>
        <begin position="1"/>
        <end position="48"/>
    </location>
</feature>
<evidence type="ECO:0000256" key="6">
    <source>
        <dbReference type="SAM" id="Phobius"/>
    </source>
</evidence>
<dbReference type="Gene3D" id="3.30.40.10">
    <property type="entry name" value="Zinc/RING finger domain, C3HC4 (zinc finger)"/>
    <property type="match status" value="3"/>
</dbReference>
<keyword evidence="3" id="KW-0862">Zinc</keyword>
<dbReference type="Pfam" id="PF13831">
    <property type="entry name" value="PHD_2"/>
    <property type="match status" value="2"/>
</dbReference>